<dbReference type="OMA" id="NIGTIWA"/>
<dbReference type="GO" id="GO:0004930">
    <property type="term" value="F:G protein-coupled receptor activity"/>
    <property type="evidence" value="ECO:0007669"/>
    <property type="project" value="UniProtKB-KW"/>
</dbReference>
<proteinExistence type="inferred from homology"/>
<evidence type="ECO:0000313" key="14">
    <source>
        <dbReference type="RefSeq" id="XP_022081619.1"/>
    </source>
</evidence>
<keyword evidence="5 9" id="KW-0297">G-protein coupled receptor</keyword>
<feature type="transmembrane region" description="Helical" evidence="11">
    <location>
        <begin position="61"/>
        <end position="79"/>
    </location>
</feature>
<feature type="transmembrane region" description="Helical" evidence="11">
    <location>
        <begin position="387"/>
        <end position="405"/>
    </location>
</feature>
<keyword evidence="13" id="KW-1185">Reference proteome</keyword>
<feature type="transmembrane region" description="Helical" evidence="11">
    <location>
        <begin position="352"/>
        <end position="375"/>
    </location>
</feature>
<dbReference type="PROSITE" id="PS50262">
    <property type="entry name" value="G_PROTEIN_RECEP_F1_2"/>
    <property type="match status" value="1"/>
</dbReference>
<evidence type="ECO:0000256" key="10">
    <source>
        <dbReference type="SAM" id="MobiDB-lite"/>
    </source>
</evidence>
<evidence type="ECO:0000256" key="1">
    <source>
        <dbReference type="ARBA" id="ARBA00004651"/>
    </source>
</evidence>
<feature type="region of interest" description="Disordered" evidence="10">
    <location>
        <begin position="292"/>
        <end position="314"/>
    </location>
</feature>
<dbReference type="OrthoDB" id="5953793at2759"/>
<evidence type="ECO:0000259" key="12">
    <source>
        <dbReference type="PROSITE" id="PS50262"/>
    </source>
</evidence>
<name>A0A8B7XLC8_ACAPL</name>
<dbReference type="GO" id="GO:0005886">
    <property type="term" value="C:plasma membrane"/>
    <property type="evidence" value="ECO:0007669"/>
    <property type="project" value="UniProtKB-SubCell"/>
</dbReference>
<dbReference type="InterPro" id="IPR017452">
    <property type="entry name" value="GPCR_Rhodpsn_7TM"/>
</dbReference>
<feature type="domain" description="G-protein coupled receptors family 1 profile" evidence="12">
    <location>
        <begin position="41"/>
        <end position="402"/>
    </location>
</feature>
<dbReference type="Pfam" id="PF00001">
    <property type="entry name" value="7tm_1"/>
    <property type="match status" value="1"/>
</dbReference>
<accession>A0A8B7XLC8</accession>
<protein>
    <submittedName>
        <fullName evidence="14">Beta-3 adrenergic receptor-like</fullName>
    </submittedName>
</protein>
<keyword evidence="8 9" id="KW-0807">Transducer</keyword>
<evidence type="ECO:0000256" key="11">
    <source>
        <dbReference type="SAM" id="Phobius"/>
    </source>
</evidence>
<dbReference type="PRINTS" id="PR00237">
    <property type="entry name" value="GPCRRHODOPSN"/>
</dbReference>
<keyword evidence="7 9" id="KW-0675">Receptor</keyword>
<dbReference type="PROSITE" id="PS00237">
    <property type="entry name" value="G_PROTEIN_RECEP_F1_1"/>
    <property type="match status" value="1"/>
</dbReference>
<gene>
    <name evidence="14" type="primary">LOC110974350</name>
</gene>
<dbReference type="PANTHER" id="PTHR24248">
    <property type="entry name" value="ADRENERGIC RECEPTOR-RELATED G-PROTEIN COUPLED RECEPTOR"/>
    <property type="match status" value="1"/>
</dbReference>
<dbReference type="InterPro" id="IPR000276">
    <property type="entry name" value="GPCR_Rhodpsn"/>
</dbReference>
<feature type="region of interest" description="Disordered" evidence="10">
    <location>
        <begin position="228"/>
        <end position="254"/>
    </location>
</feature>
<comment type="subcellular location">
    <subcellularLocation>
        <location evidence="1">Cell membrane</location>
        <topology evidence="1">Multi-pass membrane protein</topology>
    </subcellularLocation>
</comment>
<dbReference type="SUPFAM" id="SSF81321">
    <property type="entry name" value="Family A G protein-coupled receptor-like"/>
    <property type="match status" value="1"/>
</dbReference>
<dbReference type="KEGG" id="aplc:110974350"/>
<evidence type="ECO:0000256" key="9">
    <source>
        <dbReference type="RuleBase" id="RU000688"/>
    </source>
</evidence>
<keyword evidence="6 11" id="KW-0472">Membrane</keyword>
<dbReference type="AlphaFoldDB" id="A0A8B7XLC8"/>
<comment type="similarity">
    <text evidence="9">Belongs to the G-protein coupled receptor 1 family.</text>
</comment>
<keyword evidence="2" id="KW-1003">Cell membrane</keyword>
<dbReference type="GO" id="GO:0043410">
    <property type="term" value="P:positive regulation of MAPK cascade"/>
    <property type="evidence" value="ECO:0007669"/>
    <property type="project" value="TreeGrafter"/>
</dbReference>
<evidence type="ECO:0000256" key="2">
    <source>
        <dbReference type="ARBA" id="ARBA00022475"/>
    </source>
</evidence>
<dbReference type="Gene3D" id="1.20.1070.10">
    <property type="entry name" value="Rhodopsin 7-helix transmembrane proteins"/>
    <property type="match status" value="2"/>
</dbReference>
<feature type="transmembrane region" description="Helical" evidence="11">
    <location>
        <begin position="99"/>
        <end position="126"/>
    </location>
</feature>
<dbReference type="RefSeq" id="XP_022081619.1">
    <property type="nucleotide sequence ID" value="XM_022225927.1"/>
</dbReference>
<feature type="transmembrane region" description="Helical" evidence="11">
    <location>
        <begin position="147"/>
        <end position="167"/>
    </location>
</feature>
<reference evidence="14" key="1">
    <citation type="submission" date="2025-08" db="UniProtKB">
        <authorList>
            <consortium name="RefSeq"/>
        </authorList>
    </citation>
    <scope>IDENTIFICATION</scope>
</reference>
<evidence type="ECO:0000256" key="7">
    <source>
        <dbReference type="ARBA" id="ARBA00023170"/>
    </source>
</evidence>
<sequence length="426" mass="46701">MEDFDYYENATDTPDVAAPITGVSVFLGVLLAILSVVTLAGNIGTIWAFRSNVLLRQKPSNLLILSLSCCDLVVGATGLPTASIHTGLGHWPLGKPVCIIMAFFSVVGVSAAMYTVMAISLDRWLLVSRDYSAYLRFQSSRNVKLQIGAAWAAAIVISGCETILWIAGVNEEGDSIQYTKECRSPVRRNSLFVLIIFTLLFAIPFLVMVLSTGRFAFLLRQRLRRQRSRAPSTASAKSPNTPIDKAELSSTVSEQAGNQNKIVAVNGRAVDESVKTASSSSTKAVAFDSASNADSSSDVMPNKSRRPVTKHPSLGQVGRNKSFFGFGLDVSRGESQRNRRAQKMKNRYIKPAVRLAILLGVYALCTLPYPFFLILADKSMVEARNHLSNLLLANSGLNPFLYAIMHRKIRHFYARKLTPCKKTART</sequence>
<evidence type="ECO:0000256" key="6">
    <source>
        <dbReference type="ARBA" id="ARBA00023136"/>
    </source>
</evidence>
<dbReference type="Proteomes" id="UP000694845">
    <property type="component" value="Unplaced"/>
</dbReference>
<evidence type="ECO:0000256" key="3">
    <source>
        <dbReference type="ARBA" id="ARBA00022692"/>
    </source>
</evidence>
<dbReference type="PANTHER" id="PTHR24248:SF120">
    <property type="entry name" value="G-PROTEIN COUPLED RECEPTORS FAMILY 1 PROFILE DOMAIN-CONTAINING PROTEIN"/>
    <property type="match status" value="1"/>
</dbReference>
<feature type="transmembrane region" description="Helical" evidence="11">
    <location>
        <begin position="20"/>
        <end position="49"/>
    </location>
</feature>
<evidence type="ECO:0000256" key="4">
    <source>
        <dbReference type="ARBA" id="ARBA00022989"/>
    </source>
</evidence>
<evidence type="ECO:0000256" key="5">
    <source>
        <dbReference type="ARBA" id="ARBA00023040"/>
    </source>
</evidence>
<feature type="compositionally biased region" description="Polar residues" evidence="10">
    <location>
        <begin position="231"/>
        <end position="241"/>
    </location>
</feature>
<dbReference type="GO" id="GO:0071880">
    <property type="term" value="P:adenylate cyclase-activating adrenergic receptor signaling pathway"/>
    <property type="evidence" value="ECO:0007669"/>
    <property type="project" value="TreeGrafter"/>
</dbReference>
<keyword evidence="4 11" id="KW-1133">Transmembrane helix</keyword>
<dbReference type="GeneID" id="110974350"/>
<evidence type="ECO:0000313" key="13">
    <source>
        <dbReference type="Proteomes" id="UP000694845"/>
    </source>
</evidence>
<keyword evidence="3 9" id="KW-0812">Transmembrane</keyword>
<organism evidence="13 14">
    <name type="scientific">Acanthaster planci</name>
    <name type="common">Crown-of-thorns starfish</name>
    <dbReference type="NCBI Taxonomy" id="133434"/>
    <lineage>
        <taxon>Eukaryota</taxon>
        <taxon>Metazoa</taxon>
        <taxon>Echinodermata</taxon>
        <taxon>Eleutherozoa</taxon>
        <taxon>Asterozoa</taxon>
        <taxon>Asteroidea</taxon>
        <taxon>Valvatacea</taxon>
        <taxon>Valvatida</taxon>
        <taxon>Acanthasteridae</taxon>
        <taxon>Acanthaster</taxon>
    </lineage>
</organism>
<evidence type="ECO:0000256" key="8">
    <source>
        <dbReference type="ARBA" id="ARBA00023224"/>
    </source>
</evidence>
<feature type="transmembrane region" description="Helical" evidence="11">
    <location>
        <begin position="191"/>
        <end position="219"/>
    </location>
</feature>